<sequence>MIRKSRNPRSVKTPRDDTATLHKSFITAMLVAASVHTSLRTRSHTVSPARSPGRTGAAPQGQSKTWGGASTSTCHLPRTISN</sequence>
<organism evidence="2 3">
    <name type="scientific">Phytophthora fragariaefolia</name>
    <dbReference type="NCBI Taxonomy" id="1490495"/>
    <lineage>
        <taxon>Eukaryota</taxon>
        <taxon>Sar</taxon>
        <taxon>Stramenopiles</taxon>
        <taxon>Oomycota</taxon>
        <taxon>Peronosporomycetes</taxon>
        <taxon>Peronosporales</taxon>
        <taxon>Peronosporaceae</taxon>
        <taxon>Phytophthora</taxon>
    </lineage>
</organism>
<accession>A0A9W6X132</accession>
<dbReference type="AlphaFoldDB" id="A0A9W6X132"/>
<evidence type="ECO:0000256" key="1">
    <source>
        <dbReference type="SAM" id="MobiDB-lite"/>
    </source>
</evidence>
<reference evidence="2" key="1">
    <citation type="submission" date="2023-04" db="EMBL/GenBank/DDBJ databases">
        <title>Phytophthora fragariaefolia NBRC 109709.</title>
        <authorList>
            <person name="Ichikawa N."/>
            <person name="Sato H."/>
            <person name="Tonouchi N."/>
        </authorList>
    </citation>
    <scope>NUCLEOTIDE SEQUENCE</scope>
    <source>
        <strain evidence="2">NBRC 109709</strain>
    </source>
</reference>
<name>A0A9W6X132_9STRA</name>
<keyword evidence="3" id="KW-1185">Reference proteome</keyword>
<feature type="compositionally biased region" description="Polar residues" evidence="1">
    <location>
        <begin position="38"/>
        <end position="48"/>
    </location>
</feature>
<evidence type="ECO:0000313" key="3">
    <source>
        <dbReference type="Proteomes" id="UP001165121"/>
    </source>
</evidence>
<comment type="caution">
    <text evidence="2">The sequence shown here is derived from an EMBL/GenBank/DDBJ whole genome shotgun (WGS) entry which is preliminary data.</text>
</comment>
<protein>
    <submittedName>
        <fullName evidence="2">Unnamed protein product</fullName>
    </submittedName>
</protein>
<gene>
    <name evidence="2" type="ORF">Pfra01_000443700</name>
</gene>
<feature type="compositionally biased region" description="Polar residues" evidence="1">
    <location>
        <begin position="60"/>
        <end position="82"/>
    </location>
</feature>
<proteinExistence type="predicted"/>
<feature type="region of interest" description="Disordered" evidence="1">
    <location>
        <begin position="38"/>
        <end position="82"/>
    </location>
</feature>
<dbReference type="Proteomes" id="UP001165121">
    <property type="component" value="Unassembled WGS sequence"/>
</dbReference>
<dbReference type="EMBL" id="BSXT01000348">
    <property type="protein sequence ID" value="GMF25161.1"/>
    <property type="molecule type" value="Genomic_DNA"/>
</dbReference>
<evidence type="ECO:0000313" key="2">
    <source>
        <dbReference type="EMBL" id="GMF25161.1"/>
    </source>
</evidence>